<sequence>MNGNARPNVGNNRRGIQMLKVNVEIYSSVEAYEEGEEALASYVMDHDDPAQRRVLGEQCRNAFEAGQMIVTYSKGKA</sequence>
<gene>
    <name evidence="1" type="ORF">Kopi_045</name>
</gene>
<accession>A0AAE9C1R1</accession>
<protein>
    <submittedName>
        <fullName evidence="1">Uncharacterized protein</fullName>
    </submittedName>
</protein>
<proteinExistence type="predicted"/>
<name>A0AAE9C1R1_9CAUD</name>
<organism evidence="1 2">
    <name type="scientific">Pseudomonas phage Kopi</name>
    <dbReference type="NCBI Taxonomy" id="2880993"/>
    <lineage>
        <taxon>Viruses</taxon>
        <taxon>Duplodnaviria</taxon>
        <taxon>Heunggongvirae</taxon>
        <taxon>Uroviricota</taxon>
        <taxon>Caudoviricetes</taxon>
        <taxon>Jondennisvirinae</taxon>
        <taxon>Septimatrevirus</taxon>
        <taxon>Septimatrevirus kopi</taxon>
    </lineage>
</organism>
<dbReference type="Proteomes" id="UP000828612">
    <property type="component" value="Segment"/>
</dbReference>
<reference evidence="1 2" key="1">
    <citation type="journal article" date="2021" name="Microbiol. Resour. Announc.">
        <title>Complete Genome Sequences of Bacteriophages Kaya, Guyu, Kopi, and TehO, Which Target Clinical Strains of Pseudomonas aeruginosa.</title>
        <authorList>
            <person name="Loh B."/>
            <person name="Wang X."/>
            <person name="Hua X."/>
            <person name="Luo J."/>
            <person name="Wen T."/>
            <person name="Zhang L."/>
            <person name="Ma L."/>
            <person name="Manohar P."/>
            <person name="Nachimuthu R."/>
            <person name="Grainge I."/>
            <person name="Yu Y."/>
            <person name="Leptihn S."/>
        </authorList>
    </citation>
    <scope>NUCLEOTIDE SEQUENCE [LARGE SCALE GENOMIC DNA]</scope>
</reference>
<evidence type="ECO:0000313" key="2">
    <source>
        <dbReference type="Proteomes" id="UP000828612"/>
    </source>
</evidence>
<evidence type="ECO:0000313" key="1">
    <source>
        <dbReference type="EMBL" id="UDF60317.1"/>
    </source>
</evidence>
<dbReference type="EMBL" id="OK330455">
    <property type="protein sequence ID" value="UDF60317.1"/>
    <property type="molecule type" value="Genomic_DNA"/>
</dbReference>
<keyword evidence="2" id="KW-1185">Reference proteome</keyword>